<evidence type="ECO:0000313" key="1">
    <source>
        <dbReference type="EMBL" id="MEU2121833.1"/>
    </source>
</evidence>
<keyword evidence="2" id="KW-1185">Reference proteome</keyword>
<gene>
    <name evidence="1" type="ORF">ABZ507_08340</name>
</gene>
<organism evidence="1 2">
    <name type="scientific">Nocardia niwae</name>
    <dbReference type="NCBI Taxonomy" id="626084"/>
    <lineage>
        <taxon>Bacteria</taxon>
        <taxon>Bacillati</taxon>
        <taxon>Actinomycetota</taxon>
        <taxon>Actinomycetes</taxon>
        <taxon>Mycobacteriales</taxon>
        <taxon>Nocardiaceae</taxon>
        <taxon>Nocardia</taxon>
    </lineage>
</organism>
<reference evidence="1 2" key="1">
    <citation type="submission" date="2024-06" db="EMBL/GenBank/DDBJ databases">
        <title>The Natural Products Discovery Center: Release of the First 8490 Sequenced Strains for Exploring Actinobacteria Biosynthetic Diversity.</title>
        <authorList>
            <person name="Kalkreuter E."/>
            <person name="Kautsar S.A."/>
            <person name="Yang D."/>
            <person name="Bader C.D."/>
            <person name="Teijaro C.N."/>
            <person name="Fluegel L."/>
            <person name="Davis C.M."/>
            <person name="Simpson J.R."/>
            <person name="Lauterbach L."/>
            <person name="Steele A.D."/>
            <person name="Gui C."/>
            <person name="Meng S."/>
            <person name="Li G."/>
            <person name="Viehrig K."/>
            <person name="Ye F."/>
            <person name="Su P."/>
            <person name="Kiefer A.F."/>
            <person name="Nichols A."/>
            <person name="Cepeda A.J."/>
            <person name="Yan W."/>
            <person name="Fan B."/>
            <person name="Jiang Y."/>
            <person name="Adhikari A."/>
            <person name="Zheng C.-J."/>
            <person name="Schuster L."/>
            <person name="Cowan T.M."/>
            <person name="Smanski M.J."/>
            <person name="Chevrette M.G."/>
            <person name="De Carvalho L.P.S."/>
            <person name="Shen B."/>
        </authorList>
    </citation>
    <scope>NUCLEOTIDE SEQUENCE [LARGE SCALE GENOMIC DNA]</scope>
    <source>
        <strain evidence="1 2">NPDC019434</strain>
    </source>
</reference>
<name>A0ABV2X7F3_9NOCA</name>
<dbReference type="EMBL" id="JBEYBR010000015">
    <property type="protein sequence ID" value="MEU2121833.1"/>
    <property type="molecule type" value="Genomic_DNA"/>
</dbReference>
<proteinExistence type="predicted"/>
<dbReference type="RefSeq" id="WP_357806734.1">
    <property type="nucleotide sequence ID" value="NZ_JBEYBM010000015.1"/>
</dbReference>
<evidence type="ECO:0008006" key="3">
    <source>
        <dbReference type="Google" id="ProtNLM"/>
    </source>
</evidence>
<dbReference type="Proteomes" id="UP001550535">
    <property type="component" value="Unassembled WGS sequence"/>
</dbReference>
<accession>A0ABV2X7F3</accession>
<sequence length="68" mass="7390">MVGDQYQINHFSQSNPAGQGQGDVVKLLRTVADSIAQLGDVSIQDLVLHNEITSEGAWPSITVYYSVK</sequence>
<protein>
    <recommendedName>
        <fullName evidence="3">N-acetylmuramoyl-L-alanine amidase domain-containing protein</fullName>
    </recommendedName>
</protein>
<evidence type="ECO:0000313" key="2">
    <source>
        <dbReference type="Proteomes" id="UP001550535"/>
    </source>
</evidence>
<comment type="caution">
    <text evidence="1">The sequence shown here is derived from an EMBL/GenBank/DDBJ whole genome shotgun (WGS) entry which is preliminary data.</text>
</comment>